<feature type="transmembrane region" description="Helical" evidence="1">
    <location>
        <begin position="147"/>
        <end position="165"/>
    </location>
</feature>
<dbReference type="EMBL" id="GG662257">
    <property type="protein sequence ID" value="EAS06869.2"/>
    <property type="molecule type" value="Genomic_DNA"/>
</dbReference>
<evidence type="ECO:0000313" key="3">
    <source>
        <dbReference type="Proteomes" id="UP000009168"/>
    </source>
</evidence>
<dbReference type="Proteomes" id="UP000009168">
    <property type="component" value="Unassembled WGS sequence"/>
</dbReference>
<name>Q24GK2_TETTS</name>
<organism evidence="2 3">
    <name type="scientific">Tetrahymena thermophila (strain SB210)</name>
    <dbReference type="NCBI Taxonomy" id="312017"/>
    <lineage>
        <taxon>Eukaryota</taxon>
        <taxon>Sar</taxon>
        <taxon>Alveolata</taxon>
        <taxon>Ciliophora</taxon>
        <taxon>Intramacronucleata</taxon>
        <taxon>Oligohymenophorea</taxon>
        <taxon>Hymenostomatida</taxon>
        <taxon>Tetrahymenina</taxon>
        <taxon>Tetrahymenidae</taxon>
        <taxon>Tetrahymena</taxon>
    </lineage>
</organism>
<dbReference type="KEGG" id="tet:TTHERM_00725880"/>
<gene>
    <name evidence="2" type="ORF">TTHERM_00725880</name>
</gene>
<dbReference type="AlphaFoldDB" id="Q24GK2"/>
<dbReference type="InParanoid" id="Q24GK2"/>
<evidence type="ECO:0000313" key="2">
    <source>
        <dbReference type="EMBL" id="EAS06869.2"/>
    </source>
</evidence>
<dbReference type="RefSeq" id="XP_001027111.2">
    <property type="nucleotide sequence ID" value="XM_001027111.2"/>
</dbReference>
<keyword evidence="1" id="KW-0472">Membrane</keyword>
<reference evidence="3" key="1">
    <citation type="journal article" date="2006" name="PLoS Biol.">
        <title>Macronuclear genome sequence of the ciliate Tetrahymena thermophila, a model eukaryote.</title>
        <authorList>
            <person name="Eisen J.A."/>
            <person name="Coyne R.S."/>
            <person name="Wu M."/>
            <person name="Wu D."/>
            <person name="Thiagarajan M."/>
            <person name="Wortman J.R."/>
            <person name="Badger J.H."/>
            <person name="Ren Q."/>
            <person name="Amedeo P."/>
            <person name="Jones K.M."/>
            <person name="Tallon L.J."/>
            <person name="Delcher A.L."/>
            <person name="Salzberg S.L."/>
            <person name="Silva J.C."/>
            <person name="Haas B.J."/>
            <person name="Majoros W.H."/>
            <person name="Farzad M."/>
            <person name="Carlton J.M."/>
            <person name="Smith R.K. Jr."/>
            <person name="Garg J."/>
            <person name="Pearlman R.E."/>
            <person name="Karrer K.M."/>
            <person name="Sun L."/>
            <person name="Manning G."/>
            <person name="Elde N.C."/>
            <person name="Turkewitz A.P."/>
            <person name="Asai D.J."/>
            <person name="Wilkes D.E."/>
            <person name="Wang Y."/>
            <person name="Cai H."/>
            <person name="Collins K."/>
            <person name="Stewart B.A."/>
            <person name="Lee S.R."/>
            <person name="Wilamowska K."/>
            <person name="Weinberg Z."/>
            <person name="Ruzzo W.L."/>
            <person name="Wloga D."/>
            <person name="Gaertig J."/>
            <person name="Frankel J."/>
            <person name="Tsao C.-C."/>
            <person name="Gorovsky M.A."/>
            <person name="Keeling P.J."/>
            <person name="Waller R.F."/>
            <person name="Patron N.J."/>
            <person name="Cherry J.M."/>
            <person name="Stover N.A."/>
            <person name="Krieger C.J."/>
            <person name="del Toro C."/>
            <person name="Ryder H.F."/>
            <person name="Williamson S.C."/>
            <person name="Barbeau R.A."/>
            <person name="Hamilton E.P."/>
            <person name="Orias E."/>
        </authorList>
    </citation>
    <scope>NUCLEOTIDE SEQUENCE [LARGE SCALE GENOMIC DNA]</scope>
    <source>
        <strain evidence="3">SB210</strain>
    </source>
</reference>
<protein>
    <submittedName>
        <fullName evidence="2">Transmembrane protein, putative</fullName>
    </submittedName>
</protein>
<sequence length="228" mass="26084">MLQSKNIKYQILETKYLQGAVDCLNQVTNQPGAFNFDLGVNYPSQNDQTHFFYQYPDTFSTTIIALDTSKEDLVCGIFPGIDFCNYIQLLRKQSNNPLINQFNQIDLKLLEPLATLNFQKGEILMGINYGVRSQYEDQKIGQNLTKLFLINALGLGFSIAAGISYNPISFHIVSKNNAQLYSYLDLNKQDLSEELKKKFKKKDLFLLGIFLQKNIPHIKMPEIIKPNL</sequence>
<keyword evidence="3" id="KW-1185">Reference proteome</keyword>
<dbReference type="HOGENOM" id="CLU_106089_0_0_1"/>
<accession>Q24GK2</accession>
<evidence type="ECO:0000256" key="1">
    <source>
        <dbReference type="SAM" id="Phobius"/>
    </source>
</evidence>
<proteinExistence type="predicted"/>
<dbReference type="GeneID" id="7844898"/>
<keyword evidence="1 2" id="KW-0812">Transmembrane</keyword>
<keyword evidence="1" id="KW-1133">Transmembrane helix</keyword>